<accession>A0A2I8VGN0</accession>
<gene>
    <name evidence="1" type="ORF">C2R22_04685</name>
</gene>
<proteinExistence type="predicted"/>
<evidence type="ECO:0000313" key="2">
    <source>
        <dbReference type="Proteomes" id="UP000236584"/>
    </source>
</evidence>
<evidence type="ECO:0000313" key="1">
    <source>
        <dbReference type="EMBL" id="AUV81044.1"/>
    </source>
</evidence>
<dbReference type="KEGG" id="srub:C2R22_04685"/>
<keyword evidence="2" id="KW-1185">Reference proteome</keyword>
<name>A0A2I8VGN0_9EURY</name>
<reference evidence="1 2" key="1">
    <citation type="submission" date="2018-01" db="EMBL/GenBank/DDBJ databases">
        <title>Complete genome sequence of Salinigranum rubrum GX10T, an extremely halophilic archaeon isolated from a marine solar saltern.</title>
        <authorList>
            <person name="Han S."/>
        </authorList>
    </citation>
    <scope>NUCLEOTIDE SEQUENCE [LARGE SCALE GENOMIC DNA]</scope>
    <source>
        <strain evidence="1 2">GX10</strain>
    </source>
</reference>
<dbReference type="EMBL" id="CP026309">
    <property type="protein sequence ID" value="AUV81044.1"/>
    <property type="molecule type" value="Genomic_DNA"/>
</dbReference>
<dbReference type="RefSeq" id="WP_103424732.1">
    <property type="nucleotide sequence ID" value="NZ_CP026309.1"/>
</dbReference>
<dbReference type="Proteomes" id="UP000236584">
    <property type="component" value="Chromosome"/>
</dbReference>
<organism evidence="1 2">
    <name type="scientific">Salinigranum rubrum</name>
    <dbReference type="NCBI Taxonomy" id="755307"/>
    <lineage>
        <taxon>Archaea</taxon>
        <taxon>Methanobacteriati</taxon>
        <taxon>Methanobacteriota</taxon>
        <taxon>Stenosarchaea group</taxon>
        <taxon>Halobacteria</taxon>
        <taxon>Halobacteriales</taxon>
        <taxon>Haloferacaceae</taxon>
        <taxon>Salinigranum</taxon>
    </lineage>
</organism>
<protein>
    <submittedName>
        <fullName evidence="1">Uncharacterized protein</fullName>
    </submittedName>
</protein>
<dbReference type="GeneID" id="35591361"/>
<dbReference type="AlphaFoldDB" id="A0A2I8VGN0"/>
<sequence length="96" mass="10045">MSDEDKSYDELPAEVTISVTREELNSVAKKVGLDDGRALYAMLVAPSAAGDVGDYENCVIHCSNLFEGDALVACIEGCAKVTSSFTAPTVGPATRS</sequence>